<dbReference type="RefSeq" id="WP_118328050.1">
    <property type="nucleotide sequence ID" value="NZ_CACRTA010000021.1"/>
</dbReference>
<evidence type="ECO:0008006" key="4">
    <source>
        <dbReference type="Google" id="ProtNLM"/>
    </source>
</evidence>
<feature type="signal peptide" evidence="1">
    <location>
        <begin position="1"/>
        <end position="21"/>
    </location>
</feature>
<organism evidence="2 3">
    <name type="scientific">Phocaeicola vulgatus</name>
    <name type="common">Bacteroides vulgatus</name>
    <dbReference type="NCBI Taxonomy" id="821"/>
    <lineage>
        <taxon>Bacteria</taxon>
        <taxon>Pseudomonadati</taxon>
        <taxon>Bacteroidota</taxon>
        <taxon>Bacteroidia</taxon>
        <taxon>Bacteroidales</taxon>
        <taxon>Bacteroidaceae</taxon>
        <taxon>Phocaeicola</taxon>
    </lineage>
</organism>
<evidence type="ECO:0000313" key="3">
    <source>
        <dbReference type="Proteomes" id="UP000283958"/>
    </source>
</evidence>
<accession>A0A415DAG5</accession>
<feature type="chain" id="PRO_5019004042" description="DUF3836 domain-containing protein" evidence="1">
    <location>
        <begin position="22"/>
        <end position="126"/>
    </location>
</feature>
<proteinExistence type="predicted"/>
<comment type="caution">
    <text evidence="2">The sequence shown here is derived from an EMBL/GenBank/DDBJ whole genome shotgun (WGS) entry which is preliminary data.</text>
</comment>
<evidence type="ECO:0000256" key="1">
    <source>
        <dbReference type="SAM" id="SignalP"/>
    </source>
</evidence>
<reference evidence="2 3" key="1">
    <citation type="submission" date="2018-08" db="EMBL/GenBank/DDBJ databases">
        <title>A genome reference for cultivated species of the human gut microbiota.</title>
        <authorList>
            <person name="Zou Y."/>
            <person name="Xue W."/>
            <person name="Luo G."/>
        </authorList>
    </citation>
    <scope>NUCLEOTIDE SEQUENCE [LARGE SCALE GENOMIC DNA]</scope>
    <source>
        <strain evidence="2 3">AM09-18</strain>
    </source>
</reference>
<name>A0A415DAG5_PHOVU</name>
<sequence length="126" mass="14213">MKTKFLIFSLLATFAMTNVFATEGNSEKQVAEEIHQQKVDQKVTPKSSNYIMFDNQTGEGNQRTMQVNFVTMNMTFAVAASDAARALQLGDYKNYVWKNSKGEVLDFDKQCTSQGVYHSSTVTVYK</sequence>
<dbReference type="Proteomes" id="UP000283958">
    <property type="component" value="Unassembled WGS sequence"/>
</dbReference>
<gene>
    <name evidence="2" type="ORF">DW105_22860</name>
</gene>
<dbReference type="AlphaFoldDB" id="A0A415DAG5"/>
<dbReference type="EMBL" id="QRMN01000119">
    <property type="protein sequence ID" value="RHJ67026.1"/>
    <property type="molecule type" value="Genomic_DNA"/>
</dbReference>
<keyword evidence="1" id="KW-0732">Signal</keyword>
<evidence type="ECO:0000313" key="2">
    <source>
        <dbReference type="EMBL" id="RHJ67026.1"/>
    </source>
</evidence>
<protein>
    <recommendedName>
        <fullName evidence="4">DUF3836 domain-containing protein</fullName>
    </recommendedName>
</protein>